<evidence type="ECO:0000313" key="3">
    <source>
        <dbReference type="Proteomes" id="UP001290455"/>
    </source>
</evidence>
<keyword evidence="1" id="KW-0472">Membrane</keyword>
<protein>
    <submittedName>
        <fullName evidence="2">Uncharacterized protein</fullName>
    </submittedName>
</protein>
<comment type="caution">
    <text evidence="2">The sequence shown here is derived from an EMBL/GenBank/DDBJ whole genome shotgun (WGS) entry which is preliminary data.</text>
</comment>
<keyword evidence="3" id="KW-1185">Reference proteome</keyword>
<feature type="transmembrane region" description="Helical" evidence="1">
    <location>
        <begin position="160"/>
        <end position="180"/>
    </location>
</feature>
<keyword evidence="1" id="KW-0812">Transmembrane</keyword>
<dbReference type="Proteomes" id="UP001290455">
    <property type="component" value="Unassembled WGS sequence"/>
</dbReference>
<reference evidence="2 3" key="1">
    <citation type="submission" date="2023-11" db="EMBL/GenBank/DDBJ databases">
        <title>Bacillus jintuensis, isolated from a mudflat on the Beibu Gulf coast.</title>
        <authorList>
            <person name="Li M."/>
        </authorList>
    </citation>
    <scope>NUCLEOTIDE SEQUENCE [LARGE SCALE GENOMIC DNA]</scope>
    <source>
        <strain evidence="2 3">31A1R</strain>
    </source>
</reference>
<evidence type="ECO:0000256" key="1">
    <source>
        <dbReference type="SAM" id="Phobius"/>
    </source>
</evidence>
<feature type="transmembrane region" description="Helical" evidence="1">
    <location>
        <begin position="33"/>
        <end position="53"/>
    </location>
</feature>
<dbReference type="EMBL" id="JAXOFX010000003">
    <property type="protein sequence ID" value="MDZ5471550.1"/>
    <property type="molecule type" value="Genomic_DNA"/>
</dbReference>
<name>A0ABU5IWP6_9BACI</name>
<organism evidence="2 3">
    <name type="scientific">Robertmurraya mangrovi</name>
    <dbReference type="NCBI Taxonomy" id="3098077"/>
    <lineage>
        <taxon>Bacteria</taxon>
        <taxon>Bacillati</taxon>
        <taxon>Bacillota</taxon>
        <taxon>Bacilli</taxon>
        <taxon>Bacillales</taxon>
        <taxon>Bacillaceae</taxon>
        <taxon>Robertmurraya</taxon>
    </lineage>
</organism>
<feature type="transmembrane region" description="Helical" evidence="1">
    <location>
        <begin position="6"/>
        <end position="26"/>
    </location>
</feature>
<accession>A0ABU5IWP6</accession>
<sequence length="187" mass="22552">MEVNLTHWIILITVITVTSIGCILIIRKNVLRYGIVFLISAALAIFLCFFFYINGYYRFVFPIRFILPTVALSFGFLSLFIIRFQPEKWTFPFFFITVNLVFTFEIILRLAFHFIVFRNAWDTWDSYSLYWVYLRLMHHIGRVFVSRKYRNPISYDTKKYWILFMLVIFYTIAGVAFLLIRHQRLTS</sequence>
<dbReference type="RefSeq" id="WP_322445841.1">
    <property type="nucleotide sequence ID" value="NZ_JAXOFX010000003.1"/>
</dbReference>
<keyword evidence="1" id="KW-1133">Transmembrane helix</keyword>
<feature type="transmembrane region" description="Helical" evidence="1">
    <location>
        <begin position="59"/>
        <end position="81"/>
    </location>
</feature>
<gene>
    <name evidence="2" type="ORF">SM124_07295</name>
</gene>
<proteinExistence type="predicted"/>
<feature type="transmembrane region" description="Helical" evidence="1">
    <location>
        <begin position="93"/>
        <end position="116"/>
    </location>
</feature>
<evidence type="ECO:0000313" key="2">
    <source>
        <dbReference type="EMBL" id="MDZ5471550.1"/>
    </source>
</evidence>